<gene>
    <name evidence="3" type="primary">LOC111360198</name>
</gene>
<name>A0A9J7ENZ7_SPOLT</name>
<dbReference type="GeneID" id="111360198"/>
<accession>A0A9J7ENZ7</accession>
<dbReference type="Gene3D" id="2.60.40.770">
    <property type="match status" value="1"/>
</dbReference>
<dbReference type="InterPro" id="IPR003172">
    <property type="entry name" value="ML_dom"/>
</dbReference>
<proteinExistence type="predicted"/>
<sequence>MDTVLISRASQYQLRPLDRVSGMPYGLLDVGMFQTGTFYNGPLPINTYIEGYITPPCVFPQGQDAVINIKFRAPHAVQRVTTLTTEFVVIPIPYPLDQCAQTCNYLANSICPLEEGEMVQYSLNMFLRDLACHSSLGSWMITTIPWCVSVYQSQPRLLCRPTCFLGRFLESRADIPM</sequence>
<dbReference type="OrthoDB" id="6489092at2759"/>
<dbReference type="SUPFAM" id="SSF81296">
    <property type="entry name" value="E set domains"/>
    <property type="match status" value="1"/>
</dbReference>
<reference evidence="3" key="1">
    <citation type="submission" date="2025-08" db="UniProtKB">
        <authorList>
            <consortium name="RefSeq"/>
        </authorList>
    </citation>
    <scope>IDENTIFICATION</scope>
    <source>
        <strain evidence="3">Ishihara</strain>
        <tissue evidence="3">Whole body</tissue>
    </source>
</reference>
<keyword evidence="2" id="KW-1185">Reference proteome</keyword>
<protein>
    <submittedName>
        <fullName evidence="3">Uncharacterized protein LOC111360198</fullName>
    </submittedName>
</protein>
<feature type="domain" description="MD-2-related lipid-recognition" evidence="1">
    <location>
        <begin position="53"/>
        <end position="125"/>
    </location>
</feature>
<evidence type="ECO:0000313" key="2">
    <source>
        <dbReference type="Proteomes" id="UP000301870"/>
    </source>
</evidence>
<evidence type="ECO:0000313" key="3">
    <source>
        <dbReference type="RefSeq" id="XP_022831837.1"/>
    </source>
</evidence>
<dbReference type="AlphaFoldDB" id="A0A9J7ENZ7"/>
<dbReference type="Pfam" id="PF02221">
    <property type="entry name" value="E1_DerP2_DerF2"/>
    <property type="match status" value="1"/>
</dbReference>
<organism evidence="2 3">
    <name type="scientific">Spodoptera litura</name>
    <name type="common">Asian cotton leafworm</name>
    <dbReference type="NCBI Taxonomy" id="69820"/>
    <lineage>
        <taxon>Eukaryota</taxon>
        <taxon>Metazoa</taxon>
        <taxon>Ecdysozoa</taxon>
        <taxon>Arthropoda</taxon>
        <taxon>Hexapoda</taxon>
        <taxon>Insecta</taxon>
        <taxon>Pterygota</taxon>
        <taxon>Neoptera</taxon>
        <taxon>Endopterygota</taxon>
        <taxon>Lepidoptera</taxon>
        <taxon>Glossata</taxon>
        <taxon>Ditrysia</taxon>
        <taxon>Noctuoidea</taxon>
        <taxon>Noctuidae</taxon>
        <taxon>Amphipyrinae</taxon>
        <taxon>Spodoptera</taxon>
    </lineage>
</organism>
<dbReference type="KEGG" id="sliu:111360198"/>
<dbReference type="Proteomes" id="UP000301870">
    <property type="component" value="Chromosome 30"/>
</dbReference>
<dbReference type="RefSeq" id="XP_022831837.1">
    <property type="nucleotide sequence ID" value="XM_022976069.1"/>
</dbReference>
<evidence type="ECO:0000259" key="1">
    <source>
        <dbReference type="Pfam" id="PF02221"/>
    </source>
</evidence>
<dbReference type="InterPro" id="IPR014756">
    <property type="entry name" value="Ig_E-set"/>
</dbReference>